<dbReference type="EMBL" id="JANJYJ010000008">
    <property type="protein sequence ID" value="KAK3193548.1"/>
    <property type="molecule type" value="Genomic_DNA"/>
</dbReference>
<organism evidence="2 3">
    <name type="scientific">Dipteronia sinensis</name>
    <dbReference type="NCBI Taxonomy" id="43782"/>
    <lineage>
        <taxon>Eukaryota</taxon>
        <taxon>Viridiplantae</taxon>
        <taxon>Streptophyta</taxon>
        <taxon>Embryophyta</taxon>
        <taxon>Tracheophyta</taxon>
        <taxon>Spermatophyta</taxon>
        <taxon>Magnoliopsida</taxon>
        <taxon>eudicotyledons</taxon>
        <taxon>Gunneridae</taxon>
        <taxon>Pentapetalae</taxon>
        <taxon>rosids</taxon>
        <taxon>malvids</taxon>
        <taxon>Sapindales</taxon>
        <taxon>Sapindaceae</taxon>
        <taxon>Hippocastanoideae</taxon>
        <taxon>Acereae</taxon>
        <taxon>Dipteronia</taxon>
    </lineage>
</organism>
<keyword evidence="3" id="KW-1185">Reference proteome</keyword>
<name>A0AAE0DWK4_9ROSI</name>
<evidence type="ECO:0000313" key="2">
    <source>
        <dbReference type="EMBL" id="KAK3193548.1"/>
    </source>
</evidence>
<gene>
    <name evidence="2" type="ORF">Dsin_024858</name>
</gene>
<feature type="region of interest" description="Disordered" evidence="1">
    <location>
        <begin position="28"/>
        <end position="51"/>
    </location>
</feature>
<proteinExistence type="predicted"/>
<reference evidence="2" key="1">
    <citation type="journal article" date="2023" name="Plant J.">
        <title>Genome sequences and population genomics provide insights into the demographic history, inbreeding, and mutation load of two 'living fossil' tree species of Dipteronia.</title>
        <authorList>
            <person name="Feng Y."/>
            <person name="Comes H.P."/>
            <person name="Chen J."/>
            <person name="Zhu S."/>
            <person name="Lu R."/>
            <person name="Zhang X."/>
            <person name="Li P."/>
            <person name="Qiu J."/>
            <person name="Olsen K.M."/>
            <person name="Qiu Y."/>
        </authorList>
    </citation>
    <scope>NUCLEOTIDE SEQUENCE</scope>
    <source>
        <strain evidence="2">NBL</strain>
    </source>
</reference>
<protein>
    <submittedName>
        <fullName evidence="2">Uncharacterized protein</fullName>
    </submittedName>
</protein>
<dbReference type="AlphaFoldDB" id="A0AAE0DWK4"/>
<sequence length="51" mass="5780">HDEPSPALCITYPSYPIPRLPCFWSPPESAAAAKQVPNQQTQRPLTHQPRR</sequence>
<evidence type="ECO:0000313" key="3">
    <source>
        <dbReference type="Proteomes" id="UP001281410"/>
    </source>
</evidence>
<evidence type="ECO:0000256" key="1">
    <source>
        <dbReference type="SAM" id="MobiDB-lite"/>
    </source>
</evidence>
<feature type="compositionally biased region" description="Polar residues" evidence="1">
    <location>
        <begin position="36"/>
        <end position="45"/>
    </location>
</feature>
<feature type="non-terminal residue" evidence="2">
    <location>
        <position position="1"/>
    </location>
</feature>
<comment type="caution">
    <text evidence="2">The sequence shown here is derived from an EMBL/GenBank/DDBJ whole genome shotgun (WGS) entry which is preliminary data.</text>
</comment>
<feature type="non-terminal residue" evidence="2">
    <location>
        <position position="51"/>
    </location>
</feature>
<dbReference type="Proteomes" id="UP001281410">
    <property type="component" value="Unassembled WGS sequence"/>
</dbReference>
<accession>A0AAE0DWK4</accession>